<organism evidence="2 3">
    <name type="scientific">Pristionchus pacificus</name>
    <name type="common">Parasitic nematode worm</name>
    <dbReference type="NCBI Taxonomy" id="54126"/>
    <lineage>
        <taxon>Eukaryota</taxon>
        <taxon>Metazoa</taxon>
        <taxon>Ecdysozoa</taxon>
        <taxon>Nematoda</taxon>
        <taxon>Chromadorea</taxon>
        <taxon>Rhabditida</taxon>
        <taxon>Rhabditina</taxon>
        <taxon>Diplogasteromorpha</taxon>
        <taxon>Diplogasteroidea</taxon>
        <taxon>Neodiplogasteridae</taxon>
        <taxon>Pristionchus</taxon>
    </lineage>
</organism>
<gene>
    <name evidence="2" type="primary">WBGene00205033</name>
</gene>
<dbReference type="OrthoDB" id="5867968at2759"/>
<reference evidence="3" key="1">
    <citation type="journal article" date="2008" name="Nat. Genet.">
        <title>The Pristionchus pacificus genome provides a unique perspective on nematode lifestyle and parasitism.</title>
        <authorList>
            <person name="Dieterich C."/>
            <person name="Clifton S.W."/>
            <person name="Schuster L.N."/>
            <person name="Chinwalla A."/>
            <person name="Delehaunty K."/>
            <person name="Dinkelacker I."/>
            <person name="Fulton L."/>
            <person name="Fulton R."/>
            <person name="Godfrey J."/>
            <person name="Minx P."/>
            <person name="Mitreva M."/>
            <person name="Roeseler W."/>
            <person name="Tian H."/>
            <person name="Witte H."/>
            <person name="Yang S.P."/>
            <person name="Wilson R.K."/>
            <person name="Sommer R.J."/>
        </authorList>
    </citation>
    <scope>NUCLEOTIDE SEQUENCE [LARGE SCALE GENOMIC DNA]</scope>
    <source>
        <strain evidence="3">PS312</strain>
    </source>
</reference>
<evidence type="ECO:0000313" key="3">
    <source>
        <dbReference type="Proteomes" id="UP000005239"/>
    </source>
</evidence>
<dbReference type="AlphaFoldDB" id="A0A2A6CRR7"/>
<evidence type="ECO:0000313" key="2">
    <source>
        <dbReference type="EnsemblMetazoa" id="PPA32171.1"/>
    </source>
</evidence>
<dbReference type="Proteomes" id="UP000005239">
    <property type="component" value="Unassembled WGS sequence"/>
</dbReference>
<dbReference type="EnsemblMetazoa" id="PPA32171.1">
    <property type="protein sequence ID" value="PPA32171.1"/>
    <property type="gene ID" value="WBGene00205033"/>
</dbReference>
<reference evidence="2" key="2">
    <citation type="submission" date="2022-06" db="UniProtKB">
        <authorList>
            <consortium name="EnsemblMetazoa"/>
        </authorList>
    </citation>
    <scope>IDENTIFICATION</scope>
    <source>
        <strain evidence="2">PS312</strain>
    </source>
</reference>
<proteinExistence type="predicted"/>
<name>A0A2A6CRR7_PRIPA</name>
<accession>A0A2A6CRR7</accession>
<protein>
    <submittedName>
        <fullName evidence="2">Uncharacterized protein</fullName>
    </submittedName>
</protein>
<accession>A0A8R1YM78</accession>
<feature type="region of interest" description="Disordered" evidence="1">
    <location>
        <begin position="245"/>
        <end position="301"/>
    </location>
</feature>
<feature type="compositionally biased region" description="Low complexity" evidence="1">
    <location>
        <begin position="257"/>
        <end position="301"/>
    </location>
</feature>
<sequence>MSRSIWRDSRLDLSGGWSQSPQEIISHHYRLHQRQSAIIDTSPPFCMFNSPKSIHYIPRRASSADAINRIKSRCPPSRSPSHQFSPISEDGKMHKSLRLPLGPVVSSVLLQSRHYQPPRRRSPVRIEQVPVRSHSHTTFPSSSLYIHNKKDSRRPSLPVKAREIEMSLQFKNELFTRIIDRGLFSDHVIRESIEVEGRKWIGRIAEDSLEMLKEEVYMELGINDRVEDNLRSPFSDMSTIDRELRGINTRIGRKNSSKSGGSIDSSLPSSSSQSSPSSSSSSPSDSSSFSPLQSPSSNFYD</sequence>
<evidence type="ECO:0000256" key="1">
    <source>
        <dbReference type="SAM" id="MobiDB-lite"/>
    </source>
</evidence>
<keyword evidence="3" id="KW-1185">Reference proteome</keyword>